<comment type="caution">
    <text evidence="1">The sequence shown here is derived from an EMBL/GenBank/DDBJ whole genome shotgun (WGS) entry which is preliminary data.</text>
</comment>
<dbReference type="Proteomes" id="UP001372834">
    <property type="component" value="Unassembled WGS sequence"/>
</dbReference>
<name>A0AAN8XT85_POLSC</name>
<evidence type="ECO:0000313" key="2">
    <source>
        <dbReference type="Proteomes" id="UP001372834"/>
    </source>
</evidence>
<accession>A0AAN8XT85</accession>
<proteinExistence type="predicted"/>
<evidence type="ECO:0000313" key="1">
    <source>
        <dbReference type="EMBL" id="KAK6644787.1"/>
    </source>
</evidence>
<gene>
    <name evidence="1" type="ORF">RUM43_001060</name>
</gene>
<protein>
    <submittedName>
        <fullName evidence="1">Uncharacterized protein</fullName>
    </submittedName>
</protein>
<dbReference type="AlphaFoldDB" id="A0AAN8XT85"/>
<sequence length="62" mass="7137">MAASTEVNNVDHRAPDVQRLVYSMYRKMLSGYNDQANEIVDSLPREIVQEDADIYRHLGEVL</sequence>
<dbReference type="EMBL" id="JAWJWE010000001">
    <property type="protein sequence ID" value="KAK6644787.1"/>
    <property type="molecule type" value="Genomic_DNA"/>
</dbReference>
<organism evidence="1 2">
    <name type="scientific">Polyplax serrata</name>
    <name type="common">Common mouse louse</name>
    <dbReference type="NCBI Taxonomy" id="468196"/>
    <lineage>
        <taxon>Eukaryota</taxon>
        <taxon>Metazoa</taxon>
        <taxon>Ecdysozoa</taxon>
        <taxon>Arthropoda</taxon>
        <taxon>Hexapoda</taxon>
        <taxon>Insecta</taxon>
        <taxon>Pterygota</taxon>
        <taxon>Neoptera</taxon>
        <taxon>Paraneoptera</taxon>
        <taxon>Psocodea</taxon>
        <taxon>Troctomorpha</taxon>
        <taxon>Phthiraptera</taxon>
        <taxon>Anoplura</taxon>
        <taxon>Polyplacidae</taxon>
        <taxon>Polyplax</taxon>
    </lineage>
</organism>
<reference evidence="1 2" key="1">
    <citation type="submission" date="2023-10" db="EMBL/GenBank/DDBJ databases">
        <title>Genomes of two closely related lineages of the louse Polyplax serrata with different host specificities.</title>
        <authorList>
            <person name="Martinu J."/>
            <person name="Tarabai H."/>
            <person name="Stefka J."/>
            <person name="Hypsa V."/>
        </authorList>
    </citation>
    <scope>NUCLEOTIDE SEQUENCE [LARGE SCALE GENOMIC DNA]</scope>
    <source>
        <strain evidence="1">HR10_N</strain>
    </source>
</reference>